<feature type="transmembrane region" description="Helical" evidence="7">
    <location>
        <begin position="100"/>
        <end position="125"/>
    </location>
</feature>
<feature type="transmembrane region" description="Helical" evidence="7">
    <location>
        <begin position="373"/>
        <end position="395"/>
    </location>
</feature>
<dbReference type="PANTHER" id="PTHR23513">
    <property type="entry name" value="INTEGRAL MEMBRANE EFFLUX PROTEIN-RELATED"/>
    <property type="match status" value="1"/>
</dbReference>
<feature type="transmembrane region" description="Helical" evidence="7">
    <location>
        <begin position="42"/>
        <end position="63"/>
    </location>
</feature>
<evidence type="ECO:0000256" key="2">
    <source>
        <dbReference type="ARBA" id="ARBA00022448"/>
    </source>
</evidence>
<evidence type="ECO:0000313" key="10">
    <source>
        <dbReference type="Proteomes" id="UP001589733"/>
    </source>
</evidence>
<comment type="caution">
    <text evidence="9">The sequence shown here is derived from an EMBL/GenBank/DDBJ whole genome shotgun (WGS) entry which is preliminary data.</text>
</comment>
<dbReference type="CDD" id="cd06173">
    <property type="entry name" value="MFS_MefA_like"/>
    <property type="match status" value="1"/>
</dbReference>
<keyword evidence="10" id="KW-1185">Reference proteome</keyword>
<protein>
    <submittedName>
        <fullName evidence="9">MFS transporter</fullName>
    </submittedName>
</protein>
<dbReference type="RefSeq" id="WP_380004502.1">
    <property type="nucleotide sequence ID" value="NZ_JBHLYR010000005.1"/>
</dbReference>
<comment type="subcellular location">
    <subcellularLocation>
        <location evidence="1">Cell membrane</location>
        <topology evidence="1">Multi-pass membrane protein</topology>
    </subcellularLocation>
</comment>
<evidence type="ECO:0000256" key="7">
    <source>
        <dbReference type="SAM" id="Phobius"/>
    </source>
</evidence>
<dbReference type="EMBL" id="JBHLYR010000005">
    <property type="protein sequence ID" value="MFB9990514.1"/>
    <property type="molecule type" value="Genomic_DNA"/>
</dbReference>
<evidence type="ECO:0000256" key="1">
    <source>
        <dbReference type="ARBA" id="ARBA00004651"/>
    </source>
</evidence>
<keyword evidence="6 7" id="KW-0472">Membrane</keyword>
<dbReference type="Proteomes" id="UP001589733">
    <property type="component" value="Unassembled WGS sequence"/>
</dbReference>
<feature type="transmembrane region" description="Helical" evidence="7">
    <location>
        <begin position="75"/>
        <end position="94"/>
    </location>
</feature>
<feature type="transmembrane region" description="Helical" evidence="7">
    <location>
        <begin position="283"/>
        <end position="305"/>
    </location>
</feature>
<sequence length="408" mass="41654">MFTMIFRGSFARLWWSGLISMTGNGLLSTALPAQVYLETRSVPAATLMFLAGTLPRVLLGSLGGVLADRWPRREVLLVCNVLAALALLPLLIGGGDLPPLWAVLLSSVLLSLVTLPAGPAEGALLPTLVPESQLARANALNALNNNLARLIGPALGGVLLVTLGLRAVVLVDLLTFVVAALLLLGVPHTPAALGAAQERMSAAFRAGLQTVREVPALRLLVGLAGLAALGEGIFGTLIAPFVAEVMGGDARIYGLLLSAQAIGGLVGGALVARFAAHLNPAALFIAGGIGLGLGDLVVFLLPLLTPAPWPPLLAMALVGVPAASSGAGWMTLVQRLTPEAALGRVFGLAGHLMAAGVLLGTGIASLARGPQGILVVICLHGVIQVIVGLAALRLLKQTRREPHLHGSS</sequence>
<accession>A0ABV6ASN8</accession>
<evidence type="ECO:0000259" key="8">
    <source>
        <dbReference type="PROSITE" id="PS50850"/>
    </source>
</evidence>
<dbReference type="PROSITE" id="PS50850">
    <property type="entry name" value="MFS"/>
    <property type="match status" value="1"/>
</dbReference>
<evidence type="ECO:0000256" key="3">
    <source>
        <dbReference type="ARBA" id="ARBA00022475"/>
    </source>
</evidence>
<dbReference type="Gene3D" id="1.20.1250.20">
    <property type="entry name" value="MFS general substrate transporter like domains"/>
    <property type="match status" value="1"/>
</dbReference>
<feature type="domain" description="Major facilitator superfamily (MFS) profile" evidence="8">
    <location>
        <begin position="1"/>
        <end position="399"/>
    </location>
</feature>
<organism evidence="9 10">
    <name type="scientific">Deinococcus oregonensis</name>
    <dbReference type="NCBI Taxonomy" id="1805970"/>
    <lineage>
        <taxon>Bacteria</taxon>
        <taxon>Thermotogati</taxon>
        <taxon>Deinococcota</taxon>
        <taxon>Deinococci</taxon>
        <taxon>Deinococcales</taxon>
        <taxon>Deinococcaceae</taxon>
        <taxon>Deinococcus</taxon>
    </lineage>
</organism>
<keyword evidence="2" id="KW-0813">Transport</keyword>
<dbReference type="Pfam" id="PF05977">
    <property type="entry name" value="MFS_3"/>
    <property type="match status" value="1"/>
</dbReference>
<dbReference type="InterPro" id="IPR010290">
    <property type="entry name" value="TM_effector"/>
</dbReference>
<evidence type="ECO:0000256" key="6">
    <source>
        <dbReference type="ARBA" id="ARBA00023136"/>
    </source>
</evidence>
<feature type="transmembrane region" description="Helical" evidence="7">
    <location>
        <begin position="345"/>
        <end position="367"/>
    </location>
</feature>
<evidence type="ECO:0000313" key="9">
    <source>
        <dbReference type="EMBL" id="MFB9990514.1"/>
    </source>
</evidence>
<feature type="transmembrane region" description="Helical" evidence="7">
    <location>
        <begin position="255"/>
        <end position="276"/>
    </location>
</feature>
<keyword evidence="5 7" id="KW-1133">Transmembrane helix</keyword>
<dbReference type="InterPro" id="IPR036259">
    <property type="entry name" value="MFS_trans_sf"/>
</dbReference>
<keyword evidence="4 7" id="KW-0812">Transmembrane</keyword>
<feature type="transmembrane region" description="Helical" evidence="7">
    <location>
        <begin position="146"/>
        <end position="167"/>
    </location>
</feature>
<keyword evidence="3" id="KW-1003">Cell membrane</keyword>
<feature type="transmembrane region" description="Helical" evidence="7">
    <location>
        <begin position="173"/>
        <end position="196"/>
    </location>
</feature>
<name>A0ABV6ASN8_9DEIO</name>
<evidence type="ECO:0000256" key="5">
    <source>
        <dbReference type="ARBA" id="ARBA00022989"/>
    </source>
</evidence>
<proteinExistence type="predicted"/>
<dbReference type="SUPFAM" id="SSF103473">
    <property type="entry name" value="MFS general substrate transporter"/>
    <property type="match status" value="1"/>
</dbReference>
<feature type="transmembrane region" description="Helical" evidence="7">
    <location>
        <begin position="311"/>
        <end position="333"/>
    </location>
</feature>
<evidence type="ECO:0000256" key="4">
    <source>
        <dbReference type="ARBA" id="ARBA00022692"/>
    </source>
</evidence>
<gene>
    <name evidence="9" type="ORF">ACFFLM_00735</name>
</gene>
<feature type="transmembrane region" description="Helical" evidence="7">
    <location>
        <begin position="217"/>
        <end position="243"/>
    </location>
</feature>
<reference evidence="9 10" key="1">
    <citation type="submission" date="2024-09" db="EMBL/GenBank/DDBJ databases">
        <authorList>
            <person name="Sun Q."/>
            <person name="Mori K."/>
        </authorList>
    </citation>
    <scope>NUCLEOTIDE SEQUENCE [LARGE SCALE GENOMIC DNA]</scope>
    <source>
        <strain evidence="9 10">JCM 13503</strain>
    </source>
</reference>
<dbReference type="PANTHER" id="PTHR23513:SF6">
    <property type="entry name" value="MAJOR FACILITATOR SUPERFAMILY ASSOCIATED DOMAIN-CONTAINING PROTEIN"/>
    <property type="match status" value="1"/>
</dbReference>
<dbReference type="InterPro" id="IPR020846">
    <property type="entry name" value="MFS_dom"/>
</dbReference>